<accession>A0A7R8CS14</accession>
<dbReference type="AlphaFoldDB" id="A0A7R8CS14"/>
<name>A0A7R8CS14_LEPSM</name>
<protein>
    <submittedName>
        <fullName evidence="1">(salmon louse) hypothetical protein</fullName>
    </submittedName>
</protein>
<evidence type="ECO:0000313" key="1">
    <source>
        <dbReference type="EMBL" id="CAF2912698.1"/>
    </source>
</evidence>
<proteinExistence type="predicted"/>
<evidence type="ECO:0000313" key="2">
    <source>
        <dbReference type="Proteomes" id="UP000675881"/>
    </source>
</evidence>
<reference evidence="1" key="1">
    <citation type="submission" date="2021-02" db="EMBL/GenBank/DDBJ databases">
        <authorList>
            <person name="Bekaert M."/>
        </authorList>
    </citation>
    <scope>NUCLEOTIDE SEQUENCE</scope>
    <source>
        <strain evidence="1">IoA-00</strain>
    </source>
</reference>
<gene>
    <name evidence="1" type="ORF">LSAA_8922</name>
</gene>
<dbReference type="Proteomes" id="UP000675881">
    <property type="component" value="Chromosome 4"/>
</dbReference>
<sequence length="111" mass="12340">MDIPGSSFKFYPWSNCFIAVVCAKTVTLSDKFESDIDEVLAISLTREALQRGTDLEDCKKCIPSISKAIIRCLKLVPVAQINKCLREVMGAYSNCLDCICVILHMFGLPCE</sequence>
<dbReference type="EMBL" id="HG994583">
    <property type="protein sequence ID" value="CAF2912698.1"/>
    <property type="molecule type" value="Genomic_DNA"/>
</dbReference>
<keyword evidence="2" id="KW-1185">Reference proteome</keyword>
<organism evidence="1 2">
    <name type="scientific">Lepeophtheirus salmonis</name>
    <name type="common">Salmon louse</name>
    <name type="synonym">Caligus salmonis</name>
    <dbReference type="NCBI Taxonomy" id="72036"/>
    <lineage>
        <taxon>Eukaryota</taxon>
        <taxon>Metazoa</taxon>
        <taxon>Ecdysozoa</taxon>
        <taxon>Arthropoda</taxon>
        <taxon>Crustacea</taxon>
        <taxon>Multicrustacea</taxon>
        <taxon>Hexanauplia</taxon>
        <taxon>Copepoda</taxon>
        <taxon>Siphonostomatoida</taxon>
        <taxon>Caligidae</taxon>
        <taxon>Lepeophtheirus</taxon>
    </lineage>
</organism>